<evidence type="ECO:0000313" key="4">
    <source>
        <dbReference type="Proteomes" id="UP000343317"/>
    </source>
</evidence>
<protein>
    <recommendedName>
        <fullName evidence="2">Agglutinin C-terminal domain-containing protein</fullName>
    </recommendedName>
</protein>
<dbReference type="Proteomes" id="UP000343317">
    <property type="component" value="Unassembled WGS sequence"/>
</dbReference>
<reference evidence="3 4" key="1">
    <citation type="submission" date="2019-08" db="EMBL/GenBank/DDBJ databases">
        <authorList>
            <person name="Peeters C."/>
        </authorList>
    </citation>
    <scope>NUCLEOTIDE SEQUENCE [LARGE SCALE GENOMIC DNA]</scope>
    <source>
        <strain evidence="3 4">LMG 31112</strain>
    </source>
</reference>
<dbReference type="InterPro" id="IPR040600">
    <property type="entry name" value="Agglutinin_C"/>
</dbReference>
<feature type="region of interest" description="Disordered" evidence="1">
    <location>
        <begin position="1"/>
        <end position="32"/>
    </location>
</feature>
<dbReference type="Gene3D" id="3.30.460.70">
    <property type="match status" value="1"/>
</dbReference>
<feature type="domain" description="Agglutinin C-terminal" evidence="2">
    <location>
        <begin position="228"/>
        <end position="320"/>
    </location>
</feature>
<keyword evidence="4" id="KW-1185">Reference proteome</keyword>
<name>A0A5E4XBM9_9BURK</name>
<evidence type="ECO:0000256" key="1">
    <source>
        <dbReference type="SAM" id="MobiDB-lite"/>
    </source>
</evidence>
<proteinExistence type="predicted"/>
<dbReference type="Pfam" id="PF18021">
    <property type="entry name" value="Agglutinin_C"/>
    <property type="match status" value="1"/>
</dbReference>
<evidence type="ECO:0000259" key="2">
    <source>
        <dbReference type="Pfam" id="PF18021"/>
    </source>
</evidence>
<sequence length="336" mass="36661">MKNSPPEQPENEQQTKARKFSNPSAADEPSLVQRLGIKPTLSAAIDPKDIVRGGPYFMFDSQGRVLGSDNGGVNGRAVMLPSNYYHMAIPIAFDQQPTASTPSSIWFYPITNTNDAQVTGLAIYGSVPSSLPDWNWLDWFVENDQVGSANFFKGFFSKDDSTFTDGTFSLCEDGDGYVGWGNTKDNTPIQFSVLSYNITGNDIYSLVLSTWPNLIILNAHANLVDDTYSLMDDDSINGIYKNSPLAGMQATNGVFACDDFSYAYKAYASLAFYKDQSSNVGIGRPAIGVLIGQTNGPGSAMNFFVDITGNIKIFDPTTGSILDPSDWKYSPVYMVL</sequence>
<dbReference type="AlphaFoldDB" id="A0A5E4XBM9"/>
<gene>
    <name evidence="3" type="ORF">PHO31112_03763</name>
</gene>
<dbReference type="EMBL" id="CABPSM010000012">
    <property type="protein sequence ID" value="VVE33615.1"/>
    <property type="molecule type" value="Genomic_DNA"/>
</dbReference>
<evidence type="ECO:0000313" key="3">
    <source>
        <dbReference type="EMBL" id="VVE33615.1"/>
    </source>
</evidence>
<dbReference type="RefSeq" id="WP_150621856.1">
    <property type="nucleotide sequence ID" value="NZ_CABPSM010000012.1"/>
</dbReference>
<organism evidence="3 4">
    <name type="scientific">Pandoraea horticolens</name>
    <dbReference type="NCBI Taxonomy" id="2508298"/>
    <lineage>
        <taxon>Bacteria</taxon>
        <taxon>Pseudomonadati</taxon>
        <taxon>Pseudomonadota</taxon>
        <taxon>Betaproteobacteria</taxon>
        <taxon>Burkholderiales</taxon>
        <taxon>Burkholderiaceae</taxon>
        <taxon>Pandoraea</taxon>
    </lineage>
</organism>
<accession>A0A5E4XBM9</accession>